<dbReference type="EMBL" id="JAMYWD010000011">
    <property type="protein sequence ID" value="KAJ4957231.1"/>
    <property type="molecule type" value="Genomic_DNA"/>
</dbReference>
<accession>A0A9Q0GZQ9</accession>
<dbReference type="InterPro" id="IPR012337">
    <property type="entry name" value="RNaseH-like_sf"/>
</dbReference>
<feature type="domain" description="Integrase catalytic" evidence="1">
    <location>
        <begin position="99"/>
        <end position="272"/>
    </location>
</feature>
<dbReference type="InterPro" id="IPR001584">
    <property type="entry name" value="Integrase_cat-core"/>
</dbReference>
<gene>
    <name evidence="2" type="ORF">NE237_014014</name>
</gene>
<comment type="caution">
    <text evidence="2">The sequence shown here is derived from an EMBL/GenBank/DDBJ whole genome shotgun (WGS) entry which is preliminary data.</text>
</comment>
<keyword evidence="3" id="KW-1185">Reference proteome</keyword>
<dbReference type="OrthoDB" id="1738613at2759"/>
<dbReference type="InterPro" id="IPR036397">
    <property type="entry name" value="RNaseH_sf"/>
</dbReference>
<dbReference type="InterPro" id="IPR056924">
    <property type="entry name" value="SH3_Tf2-1"/>
</dbReference>
<dbReference type="PANTHER" id="PTHR45835:SF99">
    <property type="entry name" value="CHROMO DOMAIN-CONTAINING PROTEIN-RELATED"/>
    <property type="match status" value="1"/>
</dbReference>
<evidence type="ECO:0000313" key="2">
    <source>
        <dbReference type="EMBL" id="KAJ4957231.1"/>
    </source>
</evidence>
<protein>
    <recommendedName>
        <fullName evidence="1">Integrase catalytic domain-containing protein</fullName>
    </recommendedName>
</protein>
<dbReference type="PROSITE" id="PS50994">
    <property type="entry name" value="INTEGRASE"/>
    <property type="match status" value="1"/>
</dbReference>
<dbReference type="PANTHER" id="PTHR45835">
    <property type="entry name" value="YALI0A06105P"/>
    <property type="match status" value="1"/>
</dbReference>
<dbReference type="Pfam" id="PF24626">
    <property type="entry name" value="SH3_Tf2-1"/>
    <property type="match status" value="1"/>
</dbReference>
<dbReference type="AlphaFoldDB" id="A0A9Q0GZQ9"/>
<evidence type="ECO:0000259" key="1">
    <source>
        <dbReference type="PROSITE" id="PS50994"/>
    </source>
</evidence>
<sequence>MIKSQGDVSTTAAMCTTRKVFKHGNEQFVIDAPDGSANQGFIHRFSNMFAALKIIPDIIDEVKIAIKSDPYLRTVQEDIEKGRTNPEFTLEEEKKVKAKRQRPAGLLQSLLEPAWKWDCITMDFVIGLPLTPRVVDAVWVIVDRLTKIARFIPIRPQYTLERLAKMYVDNIVQLHGVPESIVSDRDPQFTSKFWKGLKKAMGTTLKFSTAFHPQTDRKSERTIQILEDMLRACVIDFKGSWDEKLPLIEFAYNNSYQATIQMSPYEALYGRKCQTPLFWNEVGERSIVGPEFVEETCRVVDIIKERVRTAQNRQKQFADTQRRDHEFVVGDKAFLKVSPIRGLKRFEQKGKLSPRYVGPYEILAKRGKVAYQLALPPSMSSVHDVFHISLLKKYVKDPTHVLTIDLPDLTDDLTFEVTPSEITSQKVQRLRNPIMLRSPGEVETWKKSHGKKRMLCESNTLTYSTQKVCTISMMKFL</sequence>
<organism evidence="2 3">
    <name type="scientific">Protea cynaroides</name>
    <dbReference type="NCBI Taxonomy" id="273540"/>
    <lineage>
        <taxon>Eukaryota</taxon>
        <taxon>Viridiplantae</taxon>
        <taxon>Streptophyta</taxon>
        <taxon>Embryophyta</taxon>
        <taxon>Tracheophyta</taxon>
        <taxon>Spermatophyta</taxon>
        <taxon>Magnoliopsida</taxon>
        <taxon>Proteales</taxon>
        <taxon>Proteaceae</taxon>
        <taxon>Protea</taxon>
    </lineage>
</organism>
<evidence type="ECO:0000313" key="3">
    <source>
        <dbReference type="Proteomes" id="UP001141806"/>
    </source>
</evidence>
<dbReference type="Proteomes" id="UP001141806">
    <property type="component" value="Unassembled WGS sequence"/>
</dbReference>
<dbReference type="Gene3D" id="3.30.420.10">
    <property type="entry name" value="Ribonuclease H-like superfamily/Ribonuclease H"/>
    <property type="match status" value="1"/>
</dbReference>
<reference evidence="2" key="1">
    <citation type="journal article" date="2023" name="Plant J.">
        <title>The genome of the king protea, Protea cynaroides.</title>
        <authorList>
            <person name="Chang J."/>
            <person name="Duong T.A."/>
            <person name="Schoeman C."/>
            <person name="Ma X."/>
            <person name="Roodt D."/>
            <person name="Barker N."/>
            <person name="Li Z."/>
            <person name="Van de Peer Y."/>
            <person name="Mizrachi E."/>
        </authorList>
    </citation>
    <scope>NUCLEOTIDE SEQUENCE</scope>
    <source>
        <tissue evidence="2">Young leaves</tissue>
    </source>
</reference>
<dbReference type="GO" id="GO:0015074">
    <property type="term" value="P:DNA integration"/>
    <property type="evidence" value="ECO:0007669"/>
    <property type="project" value="InterPro"/>
</dbReference>
<dbReference type="GO" id="GO:0003676">
    <property type="term" value="F:nucleic acid binding"/>
    <property type="evidence" value="ECO:0007669"/>
    <property type="project" value="InterPro"/>
</dbReference>
<name>A0A9Q0GZQ9_9MAGN</name>
<proteinExistence type="predicted"/>
<dbReference type="SUPFAM" id="SSF53098">
    <property type="entry name" value="Ribonuclease H-like"/>
    <property type="match status" value="1"/>
</dbReference>